<dbReference type="Proteomes" id="UP000002482">
    <property type="component" value="Chromosome"/>
</dbReference>
<feature type="region of interest" description="Disordered" evidence="1">
    <location>
        <begin position="96"/>
        <end position="116"/>
    </location>
</feature>
<dbReference type="EMBL" id="CP002521">
    <property type="protein sequence ID" value="ADX47044.1"/>
    <property type="molecule type" value="Genomic_DNA"/>
</dbReference>
<dbReference type="KEGG" id="aaa:Acav_3142"/>
<evidence type="ECO:0000256" key="1">
    <source>
        <dbReference type="SAM" id="MobiDB-lite"/>
    </source>
</evidence>
<feature type="region of interest" description="Disordered" evidence="1">
    <location>
        <begin position="194"/>
        <end position="242"/>
    </location>
</feature>
<organism evidence="2 3">
    <name type="scientific">Paracidovorax avenae (strain ATCC 19860 / DSM 7227 / CCUG 15838 / JCM 20985 / LMG 2117 / NCPPB 1011)</name>
    <name type="common">Acidovorax avenae</name>
    <dbReference type="NCBI Taxonomy" id="643561"/>
    <lineage>
        <taxon>Bacteria</taxon>
        <taxon>Pseudomonadati</taxon>
        <taxon>Pseudomonadota</taxon>
        <taxon>Betaproteobacteria</taxon>
        <taxon>Burkholderiales</taxon>
        <taxon>Comamonadaceae</taxon>
        <taxon>Paracidovorax</taxon>
    </lineage>
</organism>
<dbReference type="HOGENOM" id="CLU_1019210_0_0_4"/>
<gene>
    <name evidence="2" type="ordered locus">Acav_3142</name>
</gene>
<feature type="compositionally biased region" description="Basic residues" evidence="1">
    <location>
        <begin position="209"/>
        <end position="220"/>
    </location>
</feature>
<name>F0Q7H1_PARA1</name>
<reference evidence="2" key="1">
    <citation type="submission" date="2011-02" db="EMBL/GenBank/DDBJ databases">
        <title>Complete sequence of Acidovorax avenae subsp. avenae ATCC 19860.</title>
        <authorList>
            <consortium name="US DOE Joint Genome Institute"/>
            <person name="Lucas S."/>
            <person name="Copeland A."/>
            <person name="Lapidus A."/>
            <person name="Cheng J.-F."/>
            <person name="Goodwin L."/>
            <person name="Pitluck S."/>
            <person name="Chertkov O."/>
            <person name="Held B."/>
            <person name="Detter J.C."/>
            <person name="Han C."/>
            <person name="Tapia R."/>
            <person name="Land M."/>
            <person name="Hauser L."/>
            <person name="Kyrpides N."/>
            <person name="Ivanova N."/>
            <person name="Ovchinnikova G."/>
            <person name="Pagani I."/>
            <person name="Gordon S."/>
            <person name="Woyke T."/>
        </authorList>
    </citation>
    <scope>NUCLEOTIDE SEQUENCE</scope>
    <source>
        <strain evidence="2">ATCC 19860</strain>
    </source>
</reference>
<proteinExistence type="predicted"/>
<keyword evidence="3" id="KW-1185">Reference proteome</keyword>
<feature type="region of interest" description="Disordered" evidence="1">
    <location>
        <begin position="140"/>
        <end position="177"/>
    </location>
</feature>
<sequence>MRPRLPAGRTGQPGVLGGGVCRGTRFALRATLGQPRQVSSRSGRVLRHARHPTPCAPQAHPEGVIRAFALLGPKAFAALGKKPNAPLQGKRCAVRSTRAPQAERSNGPCAAPRPRGCAEERRARGGQACRRTRLLRDLARRGCPSAARSAKRVPRRRPATEHHRLPPSPNRAKGDADTRARLFFAYFLLAKQKKVGAPPGAHPGPGKKPPPKKEKRRPQGRPKETRSFFLYPANPLRASAPA</sequence>
<evidence type="ECO:0000313" key="3">
    <source>
        <dbReference type="Proteomes" id="UP000002482"/>
    </source>
</evidence>
<evidence type="ECO:0000313" key="2">
    <source>
        <dbReference type="EMBL" id="ADX47044.1"/>
    </source>
</evidence>
<protein>
    <submittedName>
        <fullName evidence="2">Uncharacterized protein</fullName>
    </submittedName>
</protein>
<accession>F0Q7H1</accession>
<dbReference type="AlphaFoldDB" id="F0Q7H1"/>